<dbReference type="InterPro" id="IPR002885">
    <property type="entry name" value="PPR_rpt"/>
</dbReference>
<protein>
    <submittedName>
        <fullName evidence="5">Pentatricopeptide repeat-containing protein</fullName>
    </submittedName>
</protein>
<evidence type="ECO:0000313" key="5">
    <source>
        <dbReference type="EMBL" id="KAL2479353.1"/>
    </source>
</evidence>
<organism evidence="5 6">
    <name type="scientific">Abeliophyllum distichum</name>
    <dbReference type="NCBI Taxonomy" id="126358"/>
    <lineage>
        <taxon>Eukaryota</taxon>
        <taxon>Viridiplantae</taxon>
        <taxon>Streptophyta</taxon>
        <taxon>Embryophyta</taxon>
        <taxon>Tracheophyta</taxon>
        <taxon>Spermatophyta</taxon>
        <taxon>Magnoliopsida</taxon>
        <taxon>eudicotyledons</taxon>
        <taxon>Gunneridae</taxon>
        <taxon>Pentapetalae</taxon>
        <taxon>asterids</taxon>
        <taxon>lamiids</taxon>
        <taxon>Lamiales</taxon>
        <taxon>Oleaceae</taxon>
        <taxon>Forsythieae</taxon>
        <taxon>Abeliophyllum</taxon>
    </lineage>
</organism>
<dbReference type="InterPro" id="IPR011990">
    <property type="entry name" value="TPR-like_helical_dom_sf"/>
</dbReference>
<dbReference type="PROSITE" id="PS51375">
    <property type="entry name" value="PPR"/>
    <property type="match status" value="8"/>
</dbReference>
<gene>
    <name evidence="5" type="ORF">Adt_32319</name>
</gene>
<feature type="repeat" description="PPR" evidence="3">
    <location>
        <begin position="339"/>
        <end position="373"/>
    </location>
</feature>
<feature type="repeat" description="PPR" evidence="3">
    <location>
        <begin position="199"/>
        <end position="233"/>
    </location>
</feature>
<dbReference type="Pfam" id="PF13041">
    <property type="entry name" value="PPR_2"/>
    <property type="match status" value="2"/>
</dbReference>
<evidence type="ECO:0000313" key="6">
    <source>
        <dbReference type="Proteomes" id="UP001604336"/>
    </source>
</evidence>
<evidence type="ECO:0000256" key="2">
    <source>
        <dbReference type="ARBA" id="ARBA00022737"/>
    </source>
</evidence>
<evidence type="ECO:0000256" key="1">
    <source>
        <dbReference type="ARBA" id="ARBA00007626"/>
    </source>
</evidence>
<proteinExistence type="inferred from homology"/>
<dbReference type="SUPFAM" id="SSF48452">
    <property type="entry name" value="TPR-like"/>
    <property type="match status" value="1"/>
</dbReference>
<feature type="domain" description="Pentatricopeptide repeat-containing protein-mitochondrial" evidence="4">
    <location>
        <begin position="401"/>
        <end position="508"/>
    </location>
</feature>
<comment type="similarity">
    <text evidence="1">Belongs to the PPR family. P subfamily.</text>
</comment>
<feature type="repeat" description="PPR" evidence="3">
    <location>
        <begin position="269"/>
        <end position="303"/>
    </location>
</feature>
<dbReference type="EMBL" id="JBFOLK010000010">
    <property type="protein sequence ID" value="KAL2479353.1"/>
    <property type="molecule type" value="Genomic_DNA"/>
</dbReference>
<dbReference type="NCBIfam" id="TIGR00756">
    <property type="entry name" value="PPR"/>
    <property type="match status" value="9"/>
</dbReference>
<feature type="repeat" description="PPR" evidence="3">
    <location>
        <begin position="234"/>
        <end position="268"/>
    </location>
</feature>
<evidence type="ECO:0000259" key="4">
    <source>
        <dbReference type="Pfam" id="PF23276"/>
    </source>
</evidence>
<dbReference type="Pfam" id="PF23276">
    <property type="entry name" value="TPR_24"/>
    <property type="match status" value="1"/>
</dbReference>
<dbReference type="PANTHER" id="PTHR47447">
    <property type="entry name" value="OS03G0856100 PROTEIN"/>
    <property type="match status" value="1"/>
</dbReference>
<evidence type="ECO:0000256" key="3">
    <source>
        <dbReference type="PROSITE-ProRule" id="PRU00708"/>
    </source>
</evidence>
<reference evidence="6" key="1">
    <citation type="submission" date="2024-07" db="EMBL/GenBank/DDBJ databases">
        <title>Two chromosome-level genome assemblies of Korean endemic species Abeliophyllum distichum and Forsythia ovata (Oleaceae).</title>
        <authorList>
            <person name="Jang H."/>
        </authorList>
    </citation>
    <scope>NUCLEOTIDE SEQUENCE [LARGE SCALE GENOMIC DNA]</scope>
</reference>
<dbReference type="InterPro" id="IPR057027">
    <property type="entry name" value="TPR_mt"/>
</dbReference>
<feature type="repeat" description="PPR" evidence="3">
    <location>
        <begin position="164"/>
        <end position="198"/>
    </location>
</feature>
<feature type="repeat" description="PPR" evidence="3">
    <location>
        <begin position="304"/>
        <end position="338"/>
    </location>
</feature>
<sequence length="535" mass="60645">MFSCQAPLYHPASSSLHTSTLLPAKSPLIFTSNSTQQANFLIFATLPTSTQSTQSRNYVPSPEFVAKPCSKVTFFLPKLNQVELQENCQLYQDKTGRKFQDFLETVVAAPTSQKNEAVDKFQREGRIQTISEFNHLLMALVTADEFELASKLKSNLSSFALAPDSWTYSILMTCYCKMNDPKEAKTVLDRMLENGFQPNVATFTTLINSFCQNGRLQDAYAVFDIMTRIGREPTINTYNCLLKGLCYVGRVEAAYDLLMNIKKSLIKPDIYTYTVVMDGFCKVGRSNEALELLDEALDTGLTPNAVTYNTLFNGYFKEGRPLDGIGLLQQMKERNCKPDYISYSTLLHGLLKWGKTKAALGIYKEMVGLGFQVDERMTNTLMRGLCKSLRKEDELLKDVHEVFEKMKNEDCAIYSCTYDLVIEAFCNGKENEKAFKILEEMIRTGYSPRTFTFNVVVRELCRDGEIDKALSVLALIHKDRKASRITFNILINELNRQGRSLDACSVYGLAVKRGVVPQREPKKCRPEQGFYELYS</sequence>
<accession>A0ABD1QT60</accession>
<feature type="repeat" description="PPR" evidence="3">
    <location>
        <begin position="414"/>
        <end position="448"/>
    </location>
</feature>
<keyword evidence="6" id="KW-1185">Reference proteome</keyword>
<dbReference type="Proteomes" id="UP001604336">
    <property type="component" value="Unassembled WGS sequence"/>
</dbReference>
<dbReference type="Pfam" id="PF12854">
    <property type="entry name" value="PPR_1"/>
    <property type="match status" value="2"/>
</dbReference>
<keyword evidence="2" id="KW-0677">Repeat</keyword>
<feature type="repeat" description="PPR" evidence="3">
    <location>
        <begin position="483"/>
        <end position="517"/>
    </location>
</feature>
<dbReference type="Gene3D" id="1.25.40.10">
    <property type="entry name" value="Tetratricopeptide repeat domain"/>
    <property type="match status" value="3"/>
</dbReference>
<comment type="caution">
    <text evidence="5">The sequence shown here is derived from an EMBL/GenBank/DDBJ whole genome shotgun (WGS) entry which is preliminary data.</text>
</comment>
<name>A0ABD1QT60_9LAMI</name>
<dbReference type="AlphaFoldDB" id="A0ABD1QT60"/>
<dbReference type="PANTHER" id="PTHR47447:SF28">
    <property type="entry name" value="PENTACOTRIPEPTIDE-REPEAT REGION OF PRORP DOMAIN-CONTAINING PROTEIN"/>
    <property type="match status" value="1"/>
</dbReference>